<comment type="caution">
    <text evidence="2">The sequence shown here is derived from an EMBL/GenBank/DDBJ whole genome shotgun (WGS) entry which is preliminary data.</text>
</comment>
<organism evidence="2 3">
    <name type="scientific">Roseobacter cerasinus</name>
    <dbReference type="NCBI Taxonomy" id="2602289"/>
    <lineage>
        <taxon>Bacteria</taxon>
        <taxon>Pseudomonadati</taxon>
        <taxon>Pseudomonadota</taxon>
        <taxon>Alphaproteobacteria</taxon>
        <taxon>Rhodobacterales</taxon>
        <taxon>Roseobacteraceae</taxon>
        <taxon>Roseobacter</taxon>
    </lineage>
</organism>
<dbReference type="InterPro" id="IPR002575">
    <property type="entry name" value="Aminoglycoside_PTrfase"/>
</dbReference>
<dbReference type="GO" id="GO:0016740">
    <property type="term" value="F:transferase activity"/>
    <property type="evidence" value="ECO:0007669"/>
    <property type="project" value="UniProtKB-KW"/>
</dbReference>
<sequence length="340" mass="37975">MKTRAAMLDSFLTQAGWGAARYSPLAGDASKRRYDRLTGKAGARAILMDAPPETGEDVRPFARIARHLLGLGLSAPQIMAQDDTRGFLLLEDLGDDLFARLMETDPVLEPQLYAAAVDVLTHLHKTTPPPLPIFDATQAAEWIAPAFDWYQFGATGAVDMAAKARVRGILRALLEPLDAQPRVLIQRDYHSENLLWLPDRDGPACVGLLDFQDALQGHRAYDLVSLLQDARRDVSSDMEATMIHRYLEQTGQDAETFRTAYAVLGTQRNLRIIGIFARLCLRDGKAHYIDMIPRVWRHIERNLNHPALHELAVEIAQTLPRPAADILTELREQCATCPNR</sequence>
<evidence type="ECO:0000259" key="1">
    <source>
        <dbReference type="Pfam" id="PF01636"/>
    </source>
</evidence>
<accession>A0A640VR63</accession>
<dbReference type="SUPFAM" id="SSF56112">
    <property type="entry name" value="Protein kinase-like (PK-like)"/>
    <property type="match status" value="1"/>
</dbReference>
<protein>
    <submittedName>
        <fullName evidence="2">Aminoglycoside phosphotransferase</fullName>
    </submittedName>
</protein>
<dbReference type="Pfam" id="PF01636">
    <property type="entry name" value="APH"/>
    <property type="match status" value="1"/>
</dbReference>
<dbReference type="OrthoDB" id="9809275at2"/>
<dbReference type="Gene3D" id="3.30.200.20">
    <property type="entry name" value="Phosphorylase Kinase, domain 1"/>
    <property type="match status" value="1"/>
</dbReference>
<dbReference type="Proteomes" id="UP000436522">
    <property type="component" value="Unassembled WGS sequence"/>
</dbReference>
<keyword evidence="3" id="KW-1185">Reference proteome</keyword>
<gene>
    <name evidence="2" type="ORF">So717_11280</name>
</gene>
<evidence type="ECO:0000313" key="3">
    <source>
        <dbReference type="Proteomes" id="UP000436522"/>
    </source>
</evidence>
<keyword evidence="2" id="KW-0808">Transferase</keyword>
<feature type="domain" description="Aminoglycoside phosphotransferase" evidence="1">
    <location>
        <begin position="22"/>
        <end position="250"/>
    </location>
</feature>
<dbReference type="Gene3D" id="3.90.1200.10">
    <property type="match status" value="1"/>
</dbReference>
<dbReference type="AlphaFoldDB" id="A0A640VR63"/>
<evidence type="ECO:0000313" key="2">
    <source>
        <dbReference type="EMBL" id="GFE49375.1"/>
    </source>
</evidence>
<reference evidence="2 3" key="1">
    <citation type="submission" date="2019-12" db="EMBL/GenBank/DDBJ databases">
        <title>Roseobacter cerasinus sp. nov., isolated from seawater around aquaculture.</title>
        <authorList>
            <person name="Muramatsu S."/>
            <person name="Takabe Y."/>
            <person name="Mori K."/>
            <person name="Takaichi S."/>
            <person name="Hanada S."/>
        </authorList>
    </citation>
    <scope>NUCLEOTIDE SEQUENCE [LARGE SCALE GENOMIC DNA]</scope>
    <source>
        <strain evidence="2 3">AI77</strain>
    </source>
</reference>
<dbReference type="InterPro" id="IPR011009">
    <property type="entry name" value="Kinase-like_dom_sf"/>
</dbReference>
<proteinExistence type="predicted"/>
<dbReference type="RefSeq" id="WP_159975248.1">
    <property type="nucleotide sequence ID" value="NZ_BLIV01000002.1"/>
</dbReference>
<dbReference type="EMBL" id="BLIV01000002">
    <property type="protein sequence ID" value="GFE49375.1"/>
    <property type="molecule type" value="Genomic_DNA"/>
</dbReference>
<name>A0A640VR63_9RHOB</name>